<feature type="signal peptide" evidence="1">
    <location>
        <begin position="1"/>
        <end position="32"/>
    </location>
</feature>
<keyword evidence="3" id="KW-1185">Reference proteome</keyword>
<sequence length="132" mass="14010">MHFASNPPRRRPLAAGLGLLALGWAAAAPALAHHGWSGYGSEEFSMSGTVQSANLGGPHGVVRVLDGNGRVWDVVLGPPRNQSRAGLTEAALPAGAAVTAWGHRHLDPNRLEMKTERLRVGTTVFDIYPDRS</sequence>
<protein>
    <submittedName>
        <fullName evidence="2">DUF6152 family protein</fullName>
    </submittedName>
</protein>
<evidence type="ECO:0000313" key="2">
    <source>
        <dbReference type="EMBL" id="GAA0568604.1"/>
    </source>
</evidence>
<dbReference type="EMBL" id="BAAAFZ010000006">
    <property type="protein sequence ID" value="GAA0568604.1"/>
    <property type="molecule type" value="Genomic_DNA"/>
</dbReference>
<reference evidence="3" key="1">
    <citation type="journal article" date="2019" name="Int. J. Syst. Evol. Microbiol.">
        <title>The Global Catalogue of Microorganisms (GCM) 10K type strain sequencing project: providing services to taxonomists for standard genome sequencing and annotation.</title>
        <authorList>
            <consortium name="The Broad Institute Genomics Platform"/>
            <consortium name="The Broad Institute Genome Sequencing Center for Infectious Disease"/>
            <person name="Wu L."/>
            <person name="Ma J."/>
        </authorList>
    </citation>
    <scope>NUCLEOTIDE SEQUENCE [LARGE SCALE GENOMIC DNA]</scope>
    <source>
        <strain evidence="3">JCM 9933</strain>
    </source>
</reference>
<dbReference type="Pfam" id="PF19649">
    <property type="entry name" value="DUF6152"/>
    <property type="match status" value="1"/>
</dbReference>
<evidence type="ECO:0000256" key="1">
    <source>
        <dbReference type="SAM" id="SignalP"/>
    </source>
</evidence>
<dbReference type="Proteomes" id="UP001501588">
    <property type="component" value="Unassembled WGS sequence"/>
</dbReference>
<proteinExistence type="predicted"/>
<dbReference type="InterPro" id="IPR046150">
    <property type="entry name" value="DUF6152"/>
</dbReference>
<gene>
    <name evidence="2" type="ORF">GCM10009416_03450</name>
</gene>
<evidence type="ECO:0000313" key="3">
    <source>
        <dbReference type="Proteomes" id="UP001501588"/>
    </source>
</evidence>
<dbReference type="RefSeq" id="WP_343893402.1">
    <property type="nucleotide sequence ID" value="NZ_BAAAFZ010000006.1"/>
</dbReference>
<name>A0ABP3PNM6_9PROT</name>
<organism evidence="2 3">
    <name type="scientific">Craurococcus roseus</name>
    <dbReference type="NCBI Taxonomy" id="77585"/>
    <lineage>
        <taxon>Bacteria</taxon>
        <taxon>Pseudomonadati</taxon>
        <taxon>Pseudomonadota</taxon>
        <taxon>Alphaproteobacteria</taxon>
        <taxon>Acetobacterales</taxon>
        <taxon>Acetobacteraceae</taxon>
        <taxon>Craurococcus</taxon>
    </lineage>
</organism>
<comment type="caution">
    <text evidence="2">The sequence shown here is derived from an EMBL/GenBank/DDBJ whole genome shotgun (WGS) entry which is preliminary data.</text>
</comment>
<keyword evidence="1" id="KW-0732">Signal</keyword>
<feature type="chain" id="PRO_5047009688" evidence="1">
    <location>
        <begin position="33"/>
        <end position="132"/>
    </location>
</feature>
<accession>A0ABP3PNM6</accession>